<keyword evidence="2" id="KW-1185">Reference proteome</keyword>
<proteinExistence type="predicted"/>
<comment type="caution">
    <text evidence="1">The sequence shown here is derived from an EMBL/GenBank/DDBJ whole genome shotgun (WGS) entry which is preliminary data.</text>
</comment>
<reference evidence="1 2" key="1">
    <citation type="submission" date="2020-08" db="EMBL/GenBank/DDBJ databases">
        <title>Genomic Encyclopedia of Type Strains, Phase IV (KMG-IV): sequencing the most valuable type-strain genomes for metagenomic binning, comparative biology and taxonomic classification.</title>
        <authorList>
            <person name="Goeker M."/>
        </authorList>
    </citation>
    <scope>NUCLEOTIDE SEQUENCE [LARGE SCALE GENOMIC DNA]</scope>
    <source>
        <strain evidence="1 2">DSM 23562</strain>
    </source>
</reference>
<dbReference type="AlphaFoldDB" id="A0A7W9SP87"/>
<protein>
    <submittedName>
        <fullName evidence="1">Uncharacterized protein</fullName>
    </submittedName>
</protein>
<evidence type="ECO:0000313" key="1">
    <source>
        <dbReference type="EMBL" id="MBB6049499.1"/>
    </source>
</evidence>
<organism evidence="1 2">
    <name type="scientific">Armatimonas rosea</name>
    <dbReference type="NCBI Taxonomy" id="685828"/>
    <lineage>
        <taxon>Bacteria</taxon>
        <taxon>Bacillati</taxon>
        <taxon>Armatimonadota</taxon>
        <taxon>Armatimonadia</taxon>
        <taxon>Armatimonadales</taxon>
        <taxon>Armatimonadaceae</taxon>
        <taxon>Armatimonas</taxon>
    </lineage>
</organism>
<evidence type="ECO:0000313" key="2">
    <source>
        <dbReference type="Proteomes" id="UP000520814"/>
    </source>
</evidence>
<dbReference type="Proteomes" id="UP000520814">
    <property type="component" value="Unassembled WGS sequence"/>
</dbReference>
<dbReference type="RefSeq" id="WP_184193099.1">
    <property type="nucleotide sequence ID" value="NZ_JACHGW010000001.1"/>
</dbReference>
<dbReference type="EMBL" id="JACHGW010000001">
    <property type="protein sequence ID" value="MBB6049499.1"/>
    <property type="molecule type" value="Genomic_DNA"/>
</dbReference>
<sequence length="451" mass="49356">MSTPSTPTENTAGPWPRCPEAAAYFQELFTRFADQNPLVAQLAQRLAEDAGVDILALVDHWILPPSEGLTEHWEALGLVKTTLPEGDEVWEHPGARLPRLRVKAKRTTPCLALGVESIAAFAAKNDLAIEACHGDNDSGYQCAHLTLPHGELMPIVRVGYRGFAPQPAPDGLDAARTDFAQRPRTDDELATIAAAQALFEKHAAVLGRGRATEEFFAAERVYYLARNAAARWQYARQEAVGIGWANHDHHTYRCSRAAFPALIRLFVAMGFLCRERFYAGAEAGWGAQVLEHPESRVVIFADVDIAPEELDLDFAAVELAPRTTLGTIGLWCALHGSSIARAGMHHIECEFLCQKVKDDALVAGFGVMAPFTDLPMLWQAFTVGEPWLVPHERLAPLVAAGHLTSEQAEKFATTGALGSHLEILQRWEGFKGFNKTAVSSIIRDTDARLAP</sequence>
<name>A0A7W9SP87_ARMRO</name>
<accession>A0A7W9SP87</accession>
<gene>
    <name evidence="1" type="ORF">HNQ39_001261</name>
</gene>